<dbReference type="GO" id="GO:0008270">
    <property type="term" value="F:zinc ion binding"/>
    <property type="evidence" value="ECO:0007669"/>
    <property type="project" value="InterPro"/>
</dbReference>
<feature type="binding site" evidence="14">
    <location>
        <position position="360"/>
    </location>
    <ligand>
        <name>Zn(2+)</name>
        <dbReference type="ChEBI" id="CHEBI:29105"/>
        <note>catalytic</note>
    </ligand>
</feature>
<dbReference type="EC" id="6.1.1.3" evidence="14"/>
<dbReference type="OrthoDB" id="372136at2157"/>
<dbReference type="RefSeq" id="WP_135390242.1">
    <property type="nucleotide sequence ID" value="NZ_PGGK01000012.1"/>
</dbReference>
<feature type="binding site" evidence="14">
    <location>
        <position position="484"/>
    </location>
    <ligand>
        <name>Zn(2+)</name>
        <dbReference type="ChEBI" id="CHEBI:29105"/>
        <note>catalytic</note>
    </ligand>
</feature>
<accession>A0A4E0PVG9</accession>
<dbReference type="PRINTS" id="PR01047">
    <property type="entry name" value="TRNASYNTHTHR"/>
</dbReference>
<dbReference type="GO" id="GO:0002161">
    <property type="term" value="F:aminoacyl-tRNA deacylase activity"/>
    <property type="evidence" value="ECO:0007669"/>
    <property type="project" value="UniProtKB-ARBA"/>
</dbReference>
<evidence type="ECO:0000256" key="12">
    <source>
        <dbReference type="ARBA" id="ARBA00049515"/>
    </source>
</evidence>
<dbReference type="GO" id="GO:0005524">
    <property type="term" value="F:ATP binding"/>
    <property type="evidence" value="ECO:0007669"/>
    <property type="project" value="UniProtKB-UniRule"/>
</dbReference>
<evidence type="ECO:0000256" key="7">
    <source>
        <dbReference type="ARBA" id="ARBA00022833"/>
    </source>
</evidence>
<dbReference type="InterPro" id="IPR002320">
    <property type="entry name" value="Thr-tRNA-ligase_IIa"/>
</dbReference>
<dbReference type="Proteomes" id="UP000297295">
    <property type="component" value="Unassembled WGS sequence"/>
</dbReference>
<dbReference type="NCBIfam" id="NF003068">
    <property type="entry name" value="PRK03991.1"/>
    <property type="match status" value="1"/>
</dbReference>
<dbReference type="AlphaFoldDB" id="A0A4E0PVG9"/>
<reference evidence="16 17" key="1">
    <citation type="submission" date="2017-11" db="EMBL/GenBank/DDBJ databases">
        <title>Isolation and Characterization of Methanogenic Archaea from Saline Meromictic Lake at Siberia.</title>
        <authorList>
            <person name="Shen Y."/>
            <person name="Huang H.-H."/>
            <person name="Lai M.-C."/>
            <person name="Chen S.-C."/>
        </authorList>
    </citation>
    <scope>NUCLEOTIDE SEQUENCE [LARGE SCALE GENOMIC DNA]</scope>
    <source>
        <strain evidence="16 17">SY-01</strain>
    </source>
</reference>
<dbReference type="FunFam" id="3.30.930.10:FF:000076">
    <property type="entry name" value="Threonine--tRNA ligase"/>
    <property type="match status" value="1"/>
</dbReference>
<keyword evidence="11 14" id="KW-0030">Aminoacyl-tRNA synthetase</keyword>
<keyword evidence="17" id="KW-1185">Reference proteome</keyword>
<evidence type="ECO:0000256" key="10">
    <source>
        <dbReference type="ARBA" id="ARBA00022917"/>
    </source>
</evidence>
<comment type="subunit">
    <text evidence="14">Homodimer.</text>
</comment>
<feature type="domain" description="Aminoacyl-transfer RNA synthetases class-II family profile" evidence="15">
    <location>
        <begin position="216"/>
        <end position="515"/>
    </location>
</feature>
<keyword evidence="4 14" id="KW-0436">Ligase</keyword>
<dbReference type="InterPro" id="IPR036621">
    <property type="entry name" value="Anticodon-bd_dom_sf"/>
</dbReference>
<dbReference type="GO" id="GO:0000049">
    <property type="term" value="F:tRNA binding"/>
    <property type="evidence" value="ECO:0007669"/>
    <property type="project" value="UniProtKB-KW"/>
</dbReference>
<dbReference type="InterPro" id="IPR023509">
    <property type="entry name" value="DTD-like_sf"/>
</dbReference>
<keyword evidence="2 14" id="KW-0963">Cytoplasm</keyword>
<keyword evidence="5 14" id="KW-0479">Metal-binding</keyword>
<dbReference type="FunFam" id="3.40.50.800:FF:000001">
    <property type="entry name" value="Threonine--tRNA ligase"/>
    <property type="match status" value="1"/>
</dbReference>
<evidence type="ECO:0000259" key="15">
    <source>
        <dbReference type="PROSITE" id="PS50862"/>
    </source>
</evidence>
<evidence type="ECO:0000256" key="4">
    <source>
        <dbReference type="ARBA" id="ARBA00022598"/>
    </source>
</evidence>
<evidence type="ECO:0000256" key="14">
    <source>
        <dbReference type="HAMAP-Rule" id="MF_00184"/>
    </source>
</evidence>
<evidence type="ECO:0000256" key="3">
    <source>
        <dbReference type="ARBA" id="ARBA00022555"/>
    </source>
</evidence>
<keyword evidence="8 14" id="KW-0067">ATP-binding</keyword>
<dbReference type="HAMAP" id="MF_00184">
    <property type="entry name" value="Thr_tRNA_synth"/>
    <property type="match status" value="1"/>
</dbReference>
<comment type="catalytic activity">
    <reaction evidence="12 14">
        <text>tRNA(Thr) + L-threonine + ATP = L-threonyl-tRNA(Thr) + AMP + diphosphate + H(+)</text>
        <dbReference type="Rhea" id="RHEA:24624"/>
        <dbReference type="Rhea" id="RHEA-COMP:9670"/>
        <dbReference type="Rhea" id="RHEA-COMP:9704"/>
        <dbReference type="ChEBI" id="CHEBI:15378"/>
        <dbReference type="ChEBI" id="CHEBI:30616"/>
        <dbReference type="ChEBI" id="CHEBI:33019"/>
        <dbReference type="ChEBI" id="CHEBI:57926"/>
        <dbReference type="ChEBI" id="CHEBI:78442"/>
        <dbReference type="ChEBI" id="CHEBI:78534"/>
        <dbReference type="ChEBI" id="CHEBI:456215"/>
        <dbReference type="EC" id="6.1.1.3"/>
    </reaction>
</comment>
<keyword evidence="7 14" id="KW-0862">Zinc</keyword>
<dbReference type="Gene3D" id="3.50.80.10">
    <property type="entry name" value="D-tyrosyl-tRNA(Tyr) deacylase"/>
    <property type="match status" value="1"/>
</dbReference>
<evidence type="ECO:0000313" key="17">
    <source>
        <dbReference type="Proteomes" id="UP000297295"/>
    </source>
</evidence>
<name>A0A4E0PVG9_9EURY</name>
<keyword evidence="9 14" id="KW-0694">RNA-binding</keyword>
<dbReference type="GO" id="GO:0006435">
    <property type="term" value="P:threonyl-tRNA aminoacylation"/>
    <property type="evidence" value="ECO:0007669"/>
    <property type="project" value="UniProtKB-UniRule"/>
</dbReference>
<dbReference type="CDD" id="cd00860">
    <property type="entry name" value="ThrRS_anticodon"/>
    <property type="match status" value="1"/>
</dbReference>
<comment type="caution">
    <text evidence="16">The sequence shown here is derived from an EMBL/GenBank/DDBJ whole genome shotgun (WGS) entry which is preliminary data.</text>
</comment>
<comment type="subcellular location">
    <subcellularLocation>
        <location evidence="1 14">Cytoplasm</location>
    </subcellularLocation>
</comment>
<evidence type="ECO:0000313" key="16">
    <source>
        <dbReference type="EMBL" id="TGC08037.1"/>
    </source>
</evidence>
<keyword evidence="3 14" id="KW-0820">tRNA-binding</keyword>
<dbReference type="PANTHER" id="PTHR11451:SF44">
    <property type="entry name" value="THREONINE--TRNA LIGASE, CHLOROPLASTIC_MITOCHONDRIAL 2"/>
    <property type="match status" value="1"/>
</dbReference>
<comment type="similarity">
    <text evidence="13">Belongs to the class-II aminoacyl-tRNA synthetase family. Archaea-specific ThrRS editing domain subfamily.</text>
</comment>
<dbReference type="NCBIfam" id="TIGR00418">
    <property type="entry name" value="thrS"/>
    <property type="match status" value="1"/>
</dbReference>
<evidence type="ECO:0000256" key="13">
    <source>
        <dbReference type="ARBA" id="ARBA00060816"/>
    </source>
</evidence>
<keyword evidence="10 14" id="KW-0648">Protein biosynthesis</keyword>
<dbReference type="SUPFAM" id="SSF55681">
    <property type="entry name" value="Class II aaRS and biotin synthetases"/>
    <property type="match status" value="1"/>
</dbReference>
<evidence type="ECO:0000256" key="11">
    <source>
        <dbReference type="ARBA" id="ARBA00023146"/>
    </source>
</evidence>
<dbReference type="Gene3D" id="3.30.930.10">
    <property type="entry name" value="Bira Bifunctional Protein, Domain 2"/>
    <property type="match status" value="1"/>
</dbReference>
<dbReference type="EMBL" id="PGGK01000012">
    <property type="protein sequence ID" value="TGC08037.1"/>
    <property type="molecule type" value="Genomic_DNA"/>
</dbReference>
<keyword evidence="6 14" id="KW-0547">Nucleotide-binding</keyword>
<dbReference type="SUPFAM" id="SSF52954">
    <property type="entry name" value="Class II aaRS ABD-related"/>
    <property type="match status" value="1"/>
</dbReference>
<dbReference type="FunFam" id="3.50.80.10:FF:000004">
    <property type="entry name" value="Threonine--tRNA ligase"/>
    <property type="match status" value="1"/>
</dbReference>
<evidence type="ECO:0000256" key="2">
    <source>
        <dbReference type="ARBA" id="ARBA00022490"/>
    </source>
</evidence>
<dbReference type="PANTHER" id="PTHR11451">
    <property type="entry name" value="THREONINE-TRNA LIGASE"/>
    <property type="match status" value="1"/>
</dbReference>
<dbReference type="InterPro" id="IPR002314">
    <property type="entry name" value="aa-tRNA-synt_IIb"/>
</dbReference>
<sequence length="636" mass="72637">MQLLLIHSDYIEYEVKKSTPVAEKIEESFRSGRLDEALTAFIAVEKVDESGVDEVINKALTEIRNVAGQVKAENIMLYPYAHLSSDLSSPKIAVSVLKGIEKELSGEFNVKRAPFGWYKAFRISCKGHPLSELSRSIVPEGGPVSCGEAIAVTDEKEEVVSEALKAESTAKSYWHILTPDGELHSIDDFDFKGHENLQKFVNYEISKQRAVERAPPHVELMRRLEIADYEPGSDSGNMRYYPKGRLIKSLLENFVLEESYKVGAMEVETPLMYDMEHPTLKKYLDRFPARQYSIESDKRHMFLRFAACFGQFLMNHDMTISYKNLPMKMIEMTRYSFRKEQRGELVGLRRLRAFTMPDMHSLCTDMEQAVAQFDAQYNMCIGVLDKVGIKVDDFEVAVRFTREFYEDNRDFITNLAKTVEKPVLVEMWDTRFFYFVLKFEFNFVDALAKASALSTVQIDVENAERYDINYIDTDGTAKKPVILHCSPSGAIERCIYGLLEKEAMNSENGGVPMLPLWLSPTQVRIIPISEKHMDFALQVAEKLDYRVDIDDREDTVGKKVREAGREWVPYVVVVGDKEVETGNITVTVRSESEPNKPKKVQMTLEELNARIGSEVRGMPYKGLPLAQLLSARPRFL</sequence>
<dbReference type="InterPro" id="IPR004154">
    <property type="entry name" value="Anticodon-bd"/>
</dbReference>
<dbReference type="PROSITE" id="PS50862">
    <property type="entry name" value="AA_TRNA_LIGASE_II"/>
    <property type="match status" value="1"/>
</dbReference>
<evidence type="ECO:0000256" key="6">
    <source>
        <dbReference type="ARBA" id="ARBA00022741"/>
    </source>
</evidence>
<dbReference type="GO" id="GO:0005737">
    <property type="term" value="C:cytoplasm"/>
    <property type="evidence" value="ECO:0007669"/>
    <property type="project" value="UniProtKB-SubCell"/>
</dbReference>
<protein>
    <recommendedName>
        <fullName evidence="14">Threonine--tRNA ligase</fullName>
        <ecNumber evidence="14">6.1.1.3</ecNumber>
    </recommendedName>
    <alternativeName>
        <fullName evidence="14">Threonyl-tRNA synthetase</fullName>
        <shortName evidence="14">ThrRS</shortName>
    </alternativeName>
</protein>
<proteinExistence type="inferred from homology"/>
<dbReference type="InterPro" id="IPR047246">
    <property type="entry name" value="ThrRS_anticodon"/>
</dbReference>
<dbReference type="InterPro" id="IPR015011">
    <property type="entry name" value="Threonyl-tRNA_syn_edit_dom_arc"/>
</dbReference>
<comment type="cofactor">
    <cofactor evidence="14">
        <name>Zn(2+)</name>
        <dbReference type="ChEBI" id="CHEBI:29105"/>
    </cofactor>
    <text evidence="14">Binds 1 zinc ion per subunit.</text>
</comment>
<comment type="caution">
    <text evidence="14">Lacks conserved residue(s) required for the propagation of feature annotation.</text>
</comment>
<dbReference type="Pfam" id="PF08915">
    <property type="entry name" value="tRNA-Thr_ED"/>
    <property type="match status" value="1"/>
</dbReference>
<organism evidence="16 17">
    <name type="scientific">Methanolobus halotolerans</name>
    <dbReference type="NCBI Taxonomy" id="2052935"/>
    <lineage>
        <taxon>Archaea</taxon>
        <taxon>Methanobacteriati</taxon>
        <taxon>Methanobacteriota</taxon>
        <taxon>Stenosarchaea group</taxon>
        <taxon>Methanomicrobia</taxon>
        <taxon>Methanosarcinales</taxon>
        <taxon>Methanosarcinaceae</taxon>
        <taxon>Methanolobus</taxon>
    </lineage>
</organism>
<evidence type="ECO:0000256" key="8">
    <source>
        <dbReference type="ARBA" id="ARBA00022840"/>
    </source>
</evidence>
<dbReference type="Gene3D" id="3.40.50.800">
    <property type="entry name" value="Anticodon-binding domain"/>
    <property type="match status" value="1"/>
</dbReference>
<dbReference type="Pfam" id="PF03129">
    <property type="entry name" value="HGTP_anticodon"/>
    <property type="match status" value="1"/>
</dbReference>
<dbReference type="InterPro" id="IPR006195">
    <property type="entry name" value="aa-tRNA-synth_II"/>
</dbReference>
<gene>
    <name evidence="14" type="primary">thrS</name>
    <name evidence="16" type="ORF">CUN85_10385</name>
</gene>
<dbReference type="Pfam" id="PF00587">
    <property type="entry name" value="tRNA-synt_2b"/>
    <property type="match status" value="1"/>
</dbReference>
<evidence type="ECO:0000256" key="9">
    <source>
        <dbReference type="ARBA" id="ARBA00022884"/>
    </source>
</evidence>
<feature type="binding site" evidence="14">
    <location>
        <position position="308"/>
    </location>
    <ligand>
        <name>Zn(2+)</name>
        <dbReference type="ChEBI" id="CHEBI:29105"/>
        <note>catalytic</note>
    </ligand>
</feature>
<evidence type="ECO:0000256" key="1">
    <source>
        <dbReference type="ARBA" id="ARBA00004496"/>
    </source>
</evidence>
<dbReference type="InterPro" id="IPR045864">
    <property type="entry name" value="aa-tRNA-synth_II/BPL/LPL"/>
</dbReference>
<dbReference type="GO" id="GO:0004829">
    <property type="term" value="F:threonine-tRNA ligase activity"/>
    <property type="evidence" value="ECO:0007669"/>
    <property type="project" value="UniProtKB-UniRule"/>
</dbReference>
<evidence type="ECO:0000256" key="5">
    <source>
        <dbReference type="ARBA" id="ARBA00022723"/>
    </source>
</evidence>